<dbReference type="EMBL" id="UZAK01004560">
    <property type="protein sequence ID" value="VDO84712.1"/>
    <property type="molecule type" value="Genomic_DNA"/>
</dbReference>
<dbReference type="Proteomes" id="UP000279833">
    <property type="component" value="Unassembled WGS sequence"/>
</dbReference>
<protein>
    <submittedName>
        <fullName evidence="6">WD_REPEATS_REGION domain-containing protein</fullName>
    </submittedName>
</protein>
<feature type="repeat" description="WD" evidence="3">
    <location>
        <begin position="51"/>
        <end position="85"/>
    </location>
</feature>
<dbReference type="InterPro" id="IPR001680">
    <property type="entry name" value="WD40_rpt"/>
</dbReference>
<dbReference type="InterPro" id="IPR036322">
    <property type="entry name" value="WD40_repeat_dom_sf"/>
</dbReference>
<evidence type="ECO:0000313" key="5">
    <source>
        <dbReference type="Proteomes" id="UP000279833"/>
    </source>
</evidence>
<dbReference type="Pfam" id="PF00400">
    <property type="entry name" value="WD40"/>
    <property type="match status" value="1"/>
</dbReference>
<dbReference type="AlphaFoldDB" id="A0A183JM94"/>
<evidence type="ECO:0000313" key="4">
    <source>
        <dbReference type="EMBL" id="VDO84712.1"/>
    </source>
</evidence>
<evidence type="ECO:0000256" key="3">
    <source>
        <dbReference type="PROSITE-ProRule" id="PRU00221"/>
    </source>
</evidence>
<keyword evidence="1 3" id="KW-0853">WD repeat</keyword>
<organism evidence="6">
    <name type="scientific">Schistosoma curassoni</name>
    <dbReference type="NCBI Taxonomy" id="6186"/>
    <lineage>
        <taxon>Eukaryota</taxon>
        <taxon>Metazoa</taxon>
        <taxon>Spiralia</taxon>
        <taxon>Lophotrochozoa</taxon>
        <taxon>Platyhelminthes</taxon>
        <taxon>Trematoda</taxon>
        <taxon>Digenea</taxon>
        <taxon>Strigeidida</taxon>
        <taxon>Schistosomatoidea</taxon>
        <taxon>Schistosomatidae</taxon>
        <taxon>Schistosoma</taxon>
    </lineage>
</organism>
<keyword evidence="2" id="KW-0677">Repeat</keyword>
<evidence type="ECO:0000256" key="1">
    <source>
        <dbReference type="ARBA" id="ARBA00022574"/>
    </source>
</evidence>
<name>A0A183JM94_9TREM</name>
<dbReference type="STRING" id="6186.A0A183JM94"/>
<dbReference type="SUPFAM" id="SSF50978">
    <property type="entry name" value="WD40 repeat-like"/>
    <property type="match status" value="1"/>
</dbReference>
<keyword evidence="5" id="KW-1185">Reference proteome</keyword>
<sequence>MKIFQLRRQSLNGVICLFWLAFFSKIVFCGMELLTPCSTLLFQLGSCLRAISTMHYNSNIQACITGSWDCTVRIWDPRGAQSVHRQPSTVYTMDSIRNQLVVGTAGRHVLIWDLRQMHAPLEQRESSLRYQTRCIQCFPNGQGYILGSIEGRIAVEMFDPSPEVQKKKYAFKCHRVKEGDKETIYPVIAIAFHQGYNTFATGIFLNKRLIISMHCGAI</sequence>
<dbReference type="Gene3D" id="2.130.10.10">
    <property type="entry name" value="YVTN repeat-like/Quinoprotein amine dehydrogenase"/>
    <property type="match status" value="1"/>
</dbReference>
<proteinExistence type="predicted"/>
<dbReference type="InterPro" id="IPR015943">
    <property type="entry name" value="WD40/YVTN_repeat-like_dom_sf"/>
</dbReference>
<gene>
    <name evidence="4" type="ORF">SCUD_LOCUS3826</name>
</gene>
<reference evidence="6" key="1">
    <citation type="submission" date="2016-06" db="UniProtKB">
        <authorList>
            <consortium name="WormBaseParasite"/>
        </authorList>
    </citation>
    <scope>IDENTIFICATION</scope>
</reference>
<evidence type="ECO:0000256" key="2">
    <source>
        <dbReference type="ARBA" id="ARBA00022737"/>
    </source>
</evidence>
<dbReference type="PROSITE" id="PS50082">
    <property type="entry name" value="WD_REPEATS_2"/>
    <property type="match status" value="1"/>
</dbReference>
<dbReference type="PANTHER" id="PTHR10971">
    <property type="entry name" value="MRNA EXPORT FACTOR AND BUB3"/>
    <property type="match status" value="1"/>
</dbReference>
<evidence type="ECO:0000313" key="6">
    <source>
        <dbReference type="WBParaSite" id="SCUD_0000382601-mRNA-1"/>
    </source>
</evidence>
<dbReference type="WBParaSite" id="SCUD_0000382601-mRNA-1">
    <property type="protein sequence ID" value="SCUD_0000382601-mRNA-1"/>
    <property type="gene ID" value="SCUD_0000382601"/>
</dbReference>
<reference evidence="4 5" key="2">
    <citation type="submission" date="2018-11" db="EMBL/GenBank/DDBJ databases">
        <authorList>
            <consortium name="Pathogen Informatics"/>
        </authorList>
    </citation>
    <scope>NUCLEOTIDE SEQUENCE [LARGE SCALE GENOMIC DNA]</scope>
    <source>
        <strain evidence="4">Dakar</strain>
        <strain evidence="5">Dakar, Senegal</strain>
    </source>
</reference>
<accession>A0A183JM94</accession>